<gene>
    <name evidence="4" type="ORF">GCM10010968_11050</name>
</gene>
<dbReference type="SMART" id="SM00089">
    <property type="entry name" value="PKD"/>
    <property type="match status" value="4"/>
</dbReference>
<feature type="region of interest" description="Disordered" evidence="1">
    <location>
        <begin position="724"/>
        <end position="757"/>
    </location>
</feature>
<feature type="chain" id="PRO_5046384026" description="PKD domain-containing protein" evidence="2">
    <location>
        <begin position="22"/>
        <end position="1193"/>
    </location>
</feature>
<dbReference type="PROSITE" id="PS50093">
    <property type="entry name" value="PKD"/>
    <property type="match status" value="4"/>
</dbReference>
<dbReference type="InterPro" id="IPR022409">
    <property type="entry name" value="PKD/Chitinase_dom"/>
</dbReference>
<name>A0ABQ2KHI7_9MICO</name>
<evidence type="ECO:0000313" key="5">
    <source>
        <dbReference type="Proteomes" id="UP000626982"/>
    </source>
</evidence>
<feature type="domain" description="PKD" evidence="3">
    <location>
        <begin position="733"/>
        <end position="819"/>
    </location>
</feature>
<evidence type="ECO:0000313" key="4">
    <source>
        <dbReference type="EMBL" id="GGN81859.1"/>
    </source>
</evidence>
<dbReference type="InterPro" id="IPR051918">
    <property type="entry name" value="STPP_CPPED1"/>
</dbReference>
<dbReference type="InterPro" id="IPR004843">
    <property type="entry name" value="Calcineurin-like_PHP"/>
</dbReference>
<feature type="domain" description="PKD" evidence="3">
    <location>
        <begin position="817"/>
        <end position="905"/>
    </location>
</feature>
<feature type="domain" description="PKD" evidence="3">
    <location>
        <begin position="905"/>
        <end position="986"/>
    </location>
</feature>
<comment type="caution">
    <text evidence="4">The sequence shown here is derived from an EMBL/GenBank/DDBJ whole genome shotgun (WGS) entry which is preliminary data.</text>
</comment>
<feature type="signal peptide" evidence="2">
    <location>
        <begin position="1"/>
        <end position="21"/>
    </location>
</feature>
<dbReference type="InterPro" id="IPR013783">
    <property type="entry name" value="Ig-like_fold"/>
</dbReference>
<feature type="domain" description="PKD" evidence="3">
    <location>
        <begin position="649"/>
        <end position="731"/>
    </location>
</feature>
<protein>
    <recommendedName>
        <fullName evidence="3">PKD domain-containing protein</fullName>
    </recommendedName>
</protein>
<feature type="compositionally biased region" description="Low complexity" evidence="1">
    <location>
        <begin position="724"/>
        <end position="737"/>
    </location>
</feature>
<sequence length="1193" mass="122189">MAAAAALGALLAGAVATPAWASPPDAATLVAPADGGTTTTASPTLSVVAGDPDGGSVDVTFEGRPRGATVPGGTGEEPFSLVVVPDTQNYSDGEQARLEAQLRWIRDTRSTLDTAFVVQVGDLVGDWFIPRQWNNVSTAFRILDDAGVPNTVLPGNHDFDNATGDLGPYNAWFPASRYAGASWNTATTRYGGHLGQSQFGPDPIDRGNGDSYALFSAGGRHFLVLNLEWEAPRYALDWADRVLAAHPDRTVIMATHSFITVDGTRLTTPQRPGGTSPAALWQDFVRTHCQIRLVVAGHERNGENGEARRTDLNACGQPVQQILSNYQSRPNGGDGWLRYYTFDPATDTMRATTYSPTLDRFETDASSAFTLPFELSEPQPAPFTAIATRTVAAGATASATWTGLQHETDYEWRAVVDDGTTRTTSATWTLRTPAPQQTALAADAFSRTLSGAWGSADTGGPWTVTGGSAAFSVGGGRGVVALAPSHTREARLQSLSTSDAVVEVQVSSDVASAGGTASASINGRLVGTQSYAARVRFEPGGVLRMYLLRNEAALGMHLGTWSPGQAFTARFSVTGTSPTQLAAKVWPTAGGEPPGWQLTATDSTAGLQQAGMVTLKSSLSASSTVAVQRLLYDDLRVVSSAAPPANQPPTASFTTDVSALRVTTDAAASTDADGTIASYAWSFGDGSTASGRTAAHDYASPGDYIVRLTVADDDGATATTTRTVTATAPPNQPPTATIGAPQVDGRSVSVSGAGSTDADGTVTSYAWDFGDGATATGATATHEYATDGTRTITLVVTDDDGATATATRQVTVTAPVPNQAPTASFTTGGSGMTATVDASGSSDPDGSIVAYAWQLGDGSTASGRTASRTYATPGTYVVTLTVTDDDGARATTTRSVTATAPPNQAPTAVIGAPSISGRTVTVSGAGSSDADGTIASYAWSFGDGGTATGSTATWTYPSDGTRTITLTVTDDDGATAVATRQVTVSAVAVVAADTFGRAVSGGWGTADAGGAWSATGGSAAYSVAGGQGIVTLAPSHTREARLGASGTSTVTTVRVSSDVASVGGTASATVVGRLVGTSTYSARLRFEPNGVIRLYLLRDEVALGGGSYVLPGAYAPGEAIMVRLSVRGTSPTSLGAMIWRASGPEPSTWQLQATDATAALQAAGTVTIKSSVSASSTVATTRLRYDDYRVTTS</sequence>
<dbReference type="Gene3D" id="3.60.21.10">
    <property type="match status" value="1"/>
</dbReference>
<dbReference type="CDD" id="cd00146">
    <property type="entry name" value="PKD"/>
    <property type="match status" value="4"/>
</dbReference>
<evidence type="ECO:0000256" key="1">
    <source>
        <dbReference type="SAM" id="MobiDB-lite"/>
    </source>
</evidence>
<dbReference type="Pfam" id="PF18911">
    <property type="entry name" value="PKD_4"/>
    <property type="match status" value="4"/>
</dbReference>
<dbReference type="InterPro" id="IPR035986">
    <property type="entry name" value="PKD_dom_sf"/>
</dbReference>
<dbReference type="PANTHER" id="PTHR43143">
    <property type="entry name" value="METALLOPHOSPHOESTERASE, CALCINEURIN SUPERFAMILY"/>
    <property type="match status" value="1"/>
</dbReference>
<dbReference type="Pfam" id="PF00149">
    <property type="entry name" value="Metallophos"/>
    <property type="match status" value="1"/>
</dbReference>
<dbReference type="PANTHER" id="PTHR43143:SF5">
    <property type="entry name" value="SECRETED PROTEIN"/>
    <property type="match status" value="1"/>
</dbReference>
<evidence type="ECO:0000259" key="3">
    <source>
        <dbReference type="PROSITE" id="PS50093"/>
    </source>
</evidence>
<dbReference type="RefSeq" id="WP_188716889.1">
    <property type="nucleotide sequence ID" value="NZ_BAABBD010000002.1"/>
</dbReference>
<dbReference type="Proteomes" id="UP000626982">
    <property type="component" value="Unassembled WGS sequence"/>
</dbReference>
<dbReference type="SUPFAM" id="SSF49299">
    <property type="entry name" value="PKD domain"/>
    <property type="match status" value="4"/>
</dbReference>
<accession>A0ABQ2KHI7</accession>
<reference evidence="5" key="1">
    <citation type="journal article" date="2019" name="Int. J. Syst. Evol. Microbiol.">
        <title>The Global Catalogue of Microorganisms (GCM) 10K type strain sequencing project: providing services to taxonomists for standard genome sequencing and annotation.</title>
        <authorList>
            <consortium name="The Broad Institute Genomics Platform"/>
            <consortium name="The Broad Institute Genome Sequencing Center for Infectious Disease"/>
            <person name="Wu L."/>
            <person name="Ma J."/>
        </authorList>
    </citation>
    <scope>NUCLEOTIDE SEQUENCE [LARGE SCALE GENOMIC DNA]</scope>
    <source>
        <strain evidence="5">CGMCC 1.6960</strain>
    </source>
</reference>
<evidence type="ECO:0000256" key="2">
    <source>
        <dbReference type="SAM" id="SignalP"/>
    </source>
</evidence>
<keyword evidence="2" id="KW-0732">Signal</keyword>
<keyword evidence="5" id="KW-1185">Reference proteome</keyword>
<proteinExistence type="predicted"/>
<organism evidence="4 5">
    <name type="scientific">Agrococcus terreus</name>
    <dbReference type="NCBI Taxonomy" id="574649"/>
    <lineage>
        <taxon>Bacteria</taxon>
        <taxon>Bacillati</taxon>
        <taxon>Actinomycetota</taxon>
        <taxon>Actinomycetes</taxon>
        <taxon>Micrococcales</taxon>
        <taxon>Microbacteriaceae</taxon>
        <taxon>Agrococcus</taxon>
    </lineage>
</organism>
<dbReference type="Gene3D" id="2.60.40.10">
    <property type="entry name" value="Immunoglobulins"/>
    <property type="match status" value="4"/>
</dbReference>
<dbReference type="SUPFAM" id="SSF56300">
    <property type="entry name" value="Metallo-dependent phosphatases"/>
    <property type="match status" value="1"/>
</dbReference>
<dbReference type="InterPro" id="IPR029052">
    <property type="entry name" value="Metallo-depent_PP-like"/>
</dbReference>
<dbReference type="InterPro" id="IPR000601">
    <property type="entry name" value="PKD_dom"/>
</dbReference>
<dbReference type="EMBL" id="BMLM01000001">
    <property type="protein sequence ID" value="GGN81859.1"/>
    <property type="molecule type" value="Genomic_DNA"/>
</dbReference>